<dbReference type="GO" id="GO:0046872">
    <property type="term" value="F:metal ion binding"/>
    <property type="evidence" value="ECO:0007669"/>
    <property type="project" value="UniProtKB-KW"/>
</dbReference>
<dbReference type="InterPro" id="IPR003451">
    <property type="entry name" value="LytB/IspH"/>
</dbReference>
<comment type="pathway">
    <text evidence="7">Isoprenoid biosynthesis; isopentenyl diphosphate biosynthesis via DXP pathway; isopentenyl diphosphate from 1-deoxy-D-xylulose 5-phosphate: step 6/6.</text>
</comment>
<comment type="pathway">
    <text evidence="8">Isoprenoid biosynthesis; dimethylallyl diphosphate biosynthesis; dimethylallyl diphosphate from (2E)-4-hydroxy-3-methylbutenyl diphosphate: step 1/1.</text>
</comment>
<evidence type="ECO:0000256" key="7">
    <source>
        <dbReference type="ARBA" id="ARBA00046313"/>
    </source>
</evidence>
<gene>
    <name evidence="9" type="ORF">HNQ61_003191</name>
</gene>
<evidence type="ECO:0000256" key="2">
    <source>
        <dbReference type="ARBA" id="ARBA00022485"/>
    </source>
</evidence>
<dbReference type="EMBL" id="JACHIA010000009">
    <property type="protein sequence ID" value="MBB6071563.1"/>
    <property type="molecule type" value="Genomic_DNA"/>
</dbReference>
<dbReference type="CDD" id="cd13944">
    <property type="entry name" value="lytB_ispH"/>
    <property type="match status" value="1"/>
</dbReference>
<protein>
    <submittedName>
        <fullName evidence="9">4-hydroxy-3-methylbut-2-enyl diphosphate reductase</fullName>
        <ecNumber evidence="9">1.17.7.4</ecNumber>
    </submittedName>
</protein>
<dbReference type="Gene3D" id="3.40.1010.20">
    <property type="entry name" value="4-hydroxy-3-methylbut-2-enyl diphosphate reductase, catalytic domain"/>
    <property type="match status" value="2"/>
</dbReference>
<evidence type="ECO:0000313" key="10">
    <source>
        <dbReference type="Proteomes" id="UP000582837"/>
    </source>
</evidence>
<evidence type="ECO:0000256" key="1">
    <source>
        <dbReference type="ARBA" id="ARBA00001966"/>
    </source>
</evidence>
<evidence type="ECO:0000256" key="8">
    <source>
        <dbReference type="ARBA" id="ARBA00046314"/>
    </source>
</evidence>
<dbReference type="Pfam" id="PF02401">
    <property type="entry name" value="LYTB"/>
    <property type="match status" value="1"/>
</dbReference>
<dbReference type="Gene3D" id="3.40.50.11270">
    <property type="match status" value="1"/>
</dbReference>
<dbReference type="GO" id="GO:0051539">
    <property type="term" value="F:4 iron, 4 sulfur cluster binding"/>
    <property type="evidence" value="ECO:0007669"/>
    <property type="project" value="UniProtKB-KW"/>
</dbReference>
<keyword evidence="4 9" id="KW-0560">Oxidoreductase</keyword>
<keyword evidence="5" id="KW-0408">Iron</keyword>
<keyword evidence="10" id="KW-1185">Reference proteome</keyword>
<organism evidence="9 10">
    <name type="scientific">Longimicrobium terrae</name>
    <dbReference type="NCBI Taxonomy" id="1639882"/>
    <lineage>
        <taxon>Bacteria</taxon>
        <taxon>Pseudomonadati</taxon>
        <taxon>Gemmatimonadota</taxon>
        <taxon>Longimicrobiia</taxon>
        <taxon>Longimicrobiales</taxon>
        <taxon>Longimicrobiaceae</taxon>
        <taxon>Longimicrobium</taxon>
    </lineage>
</organism>
<sequence>MEQTYFRRGFGLKKHVAPLIRSEYHSGVVERLRARGFQDHWGEGDQRVTVRLAEEFGFCYGVDRAVEYAYETRAQFPDRRILLLGEIIHNPHINERLSGMGILFLQPEADGRFDFGALTAEDVVILPAFGATVEDFRRLQAIGCILVDTTCGSVLNVWKRVDQYARDGFTALIHGKHLHEETRATASQALKYPEGRFLIVRNMDETRLVMDYLEGVPGALTRDGFMARFADRASEGFDPDLHLSRIGVANQTTMLSGDSLEIAAEVGRSLARRFGGEPGYDPAAHFRSFDTICSATQERQDAVSALMEGPQGPPDVMVVIGGYNSSNTNHLAVLCARHTVTYHVADAQCIDPERGTIRFKPAGTPLDAPEVEAEDWLPRGAIVVGLTAGASTPNNKIGEAVERILRIRGIPVDADEPAAAA</sequence>
<dbReference type="PANTHER" id="PTHR31619">
    <property type="entry name" value="4-HYDROXY-3-METHYLBUT-2-ENYL DIPHOSPHATE REDUCTASE, CHLOROPLASTIC"/>
    <property type="match status" value="1"/>
</dbReference>
<evidence type="ECO:0000313" key="9">
    <source>
        <dbReference type="EMBL" id="MBB6071563.1"/>
    </source>
</evidence>
<accession>A0A841H0M6</accession>
<evidence type="ECO:0000256" key="6">
    <source>
        <dbReference type="ARBA" id="ARBA00023014"/>
    </source>
</evidence>
<reference evidence="9 10" key="1">
    <citation type="submission" date="2020-08" db="EMBL/GenBank/DDBJ databases">
        <title>Genomic Encyclopedia of Type Strains, Phase IV (KMG-IV): sequencing the most valuable type-strain genomes for metagenomic binning, comparative biology and taxonomic classification.</title>
        <authorList>
            <person name="Goeker M."/>
        </authorList>
    </citation>
    <scope>NUCLEOTIDE SEQUENCE [LARGE SCALE GENOMIC DNA]</scope>
    <source>
        <strain evidence="9 10">DSM 29007</strain>
    </source>
</reference>
<dbReference type="NCBIfam" id="TIGR00216">
    <property type="entry name" value="ispH_lytB"/>
    <property type="match status" value="1"/>
</dbReference>
<dbReference type="Proteomes" id="UP000582837">
    <property type="component" value="Unassembled WGS sequence"/>
</dbReference>
<dbReference type="GO" id="GO:0019288">
    <property type="term" value="P:isopentenyl diphosphate biosynthetic process, methylerythritol 4-phosphate pathway"/>
    <property type="evidence" value="ECO:0007669"/>
    <property type="project" value="InterPro"/>
</dbReference>
<dbReference type="PANTHER" id="PTHR31619:SF5">
    <property type="entry name" value="4-HYDROXY-3-METHYLBUT-2-ENYL DIPHOSPHATE REDUCTASE, CHLOROPLASTIC"/>
    <property type="match status" value="1"/>
</dbReference>
<dbReference type="EC" id="1.17.7.4" evidence="9"/>
<evidence type="ECO:0000256" key="5">
    <source>
        <dbReference type="ARBA" id="ARBA00023004"/>
    </source>
</evidence>
<name>A0A841H0M6_9BACT</name>
<proteinExistence type="predicted"/>
<comment type="caution">
    <text evidence="9">The sequence shown here is derived from an EMBL/GenBank/DDBJ whole genome shotgun (WGS) entry which is preliminary data.</text>
</comment>
<comment type="cofactor">
    <cofactor evidence="1">
        <name>[4Fe-4S] cluster</name>
        <dbReference type="ChEBI" id="CHEBI:49883"/>
    </cofactor>
</comment>
<dbReference type="NCBIfam" id="NF009911">
    <property type="entry name" value="PRK13371.1"/>
    <property type="match status" value="1"/>
</dbReference>
<dbReference type="AlphaFoldDB" id="A0A841H0M6"/>
<dbReference type="RefSeq" id="WP_170034943.1">
    <property type="nucleotide sequence ID" value="NZ_JABDTL010000001.1"/>
</dbReference>
<dbReference type="GO" id="GO:0050992">
    <property type="term" value="P:dimethylallyl diphosphate biosynthetic process"/>
    <property type="evidence" value="ECO:0007669"/>
    <property type="project" value="InterPro"/>
</dbReference>
<evidence type="ECO:0000256" key="3">
    <source>
        <dbReference type="ARBA" id="ARBA00022723"/>
    </source>
</evidence>
<keyword evidence="2" id="KW-0004">4Fe-4S</keyword>
<dbReference type="GO" id="GO:0051745">
    <property type="term" value="F:4-hydroxy-3-methylbut-2-enyl diphosphate reductase activity"/>
    <property type="evidence" value="ECO:0007669"/>
    <property type="project" value="UniProtKB-EC"/>
</dbReference>
<keyword evidence="6" id="KW-0411">Iron-sulfur</keyword>
<evidence type="ECO:0000256" key="4">
    <source>
        <dbReference type="ARBA" id="ARBA00023002"/>
    </source>
</evidence>
<keyword evidence="3" id="KW-0479">Metal-binding</keyword>